<evidence type="ECO:0000313" key="2">
    <source>
        <dbReference type="EMBL" id="KAK7079131.1"/>
    </source>
</evidence>
<sequence length="64" mass="7207">MAPSVSNVQNAIEHIYPKVQSFAKARTQQEIERMQILKGKIPSPASSDDEEEESFSDFGECDDF</sequence>
<gene>
    <name evidence="2" type="ORF">SK128_001134</name>
</gene>
<dbReference type="Proteomes" id="UP001381693">
    <property type="component" value="Unassembled WGS sequence"/>
</dbReference>
<dbReference type="EMBL" id="JAXCGZ010007578">
    <property type="protein sequence ID" value="KAK7079131.1"/>
    <property type="molecule type" value="Genomic_DNA"/>
</dbReference>
<comment type="caution">
    <text evidence="2">The sequence shown here is derived from an EMBL/GenBank/DDBJ whole genome shotgun (WGS) entry which is preliminary data.</text>
</comment>
<keyword evidence="3" id="KW-1185">Reference proteome</keyword>
<feature type="region of interest" description="Disordered" evidence="1">
    <location>
        <begin position="38"/>
        <end position="64"/>
    </location>
</feature>
<feature type="compositionally biased region" description="Acidic residues" evidence="1">
    <location>
        <begin position="47"/>
        <end position="64"/>
    </location>
</feature>
<proteinExistence type="predicted"/>
<evidence type="ECO:0000313" key="3">
    <source>
        <dbReference type="Proteomes" id="UP001381693"/>
    </source>
</evidence>
<reference evidence="2 3" key="1">
    <citation type="submission" date="2023-11" db="EMBL/GenBank/DDBJ databases">
        <title>Halocaridina rubra genome assembly.</title>
        <authorList>
            <person name="Smith C."/>
        </authorList>
    </citation>
    <scope>NUCLEOTIDE SEQUENCE [LARGE SCALE GENOMIC DNA]</scope>
    <source>
        <strain evidence="2">EP-1</strain>
        <tissue evidence="2">Whole</tissue>
    </source>
</reference>
<organism evidence="2 3">
    <name type="scientific">Halocaridina rubra</name>
    <name type="common">Hawaiian red shrimp</name>
    <dbReference type="NCBI Taxonomy" id="373956"/>
    <lineage>
        <taxon>Eukaryota</taxon>
        <taxon>Metazoa</taxon>
        <taxon>Ecdysozoa</taxon>
        <taxon>Arthropoda</taxon>
        <taxon>Crustacea</taxon>
        <taxon>Multicrustacea</taxon>
        <taxon>Malacostraca</taxon>
        <taxon>Eumalacostraca</taxon>
        <taxon>Eucarida</taxon>
        <taxon>Decapoda</taxon>
        <taxon>Pleocyemata</taxon>
        <taxon>Caridea</taxon>
        <taxon>Atyoidea</taxon>
        <taxon>Atyidae</taxon>
        <taxon>Halocaridina</taxon>
    </lineage>
</organism>
<dbReference type="AlphaFoldDB" id="A0AAN9A3E4"/>
<protein>
    <submittedName>
        <fullName evidence="2">Uncharacterized protein</fullName>
    </submittedName>
</protein>
<name>A0AAN9A3E4_HALRR</name>
<evidence type="ECO:0000256" key="1">
    <source>
        <dbReference type="SAM" id="MobiDB-lite"/>
    </source>
</evidence>
<accession>A0AAN9A3E4</accession>